<protein>
    <recommendedName>
        <fullName evidence="3">Retrovirus-related Pol polyprotein from transposon TNT 1-94</fullName>
    </recommendedName>
</protein>
<reference evidence="1" key="1">
    <citation type="submission" date="2018-11" db="EMBL/GenBank/DDBJ databases">
        <authorList>
            <person name="Grassa J C."/>
        </authorList>
    </citation>
    <scope>NUCLEOTIDE SEQUENCE [LARGE SCALE GENOMIC DNA]</scope>
</reference>
<reference evidence="1" key="2">
    <citation type="submission" date="2021-03" db="UniProtKB">
        <authorList>
            <consortium name="EnsemblPlants"/>
        </authorList>
    </citation>
    <scope>IDENTIFICATION</scope>
</reference>
<dbReference type="Proteomes" id="UP000596661">
    <property type="component" value="Chromosome 4"/>
</dbReference>
<keyword evidence="2" id="KW-1185">Reference proteome</keyword>
<proteinExistence type="predicted"/>
<accession>A0A803PF04</accession>
<dbReference type="Gramene" id="evm.model.04.1903">
    <property type="protein sequence ID" value="cds.evm.model.04.1903"/>
    <property type="gene ID" value="evm.TU.04.1903"/>
</dbReference>
<evidence type="ECO:0000313" key="1">
    <source>
        <dbReference type="EnsemblPlants" id="cds.evm.model.04.1903"/>
    </source>
</evidence>
<organism evidence="1 2">
    <name type="scientific">Cannabis sativa</name>
    <name type="common">Hemp</name>
    <name type="synonym">Marijuana</name>
    <dbReference type="NCBI Taxonomy" id="3483"/>
    <lineage>
        <taxon>Eukaryota</taxon>
        <taxon>Viridiplantae</taxon>
        <taxon>Streptophyta</taxon>
        <taxon>Embryophyta</taxon>
        <taxon>Tracheophyta</taxon>
        <taxon>Spermatophyta</taxon>
        <taxon>Magnoliopsida</taxon>
        <taxon>eudicotyledons</taxon>
        <taxon>Gunneridae</taxon>
        <taxon>Pentapetalae</taxon>
        <taxon>rosids</taxon>
        <taxon>fabids</taxon>
        <taxon>Rosales</taxon>
        <taxon>Cannabaceae</taxon>
        <taxon>Cannabis</taxon>
    </lineage>
</organism>
<dbReference type="AlphaFoldDB" id="A0A803PF04"/>
<name>A0A803PF04_CANSA</name>
<evidence type="ECO:0000313" key="2">
    <source>
        <dbReference type="Proteomes" id="UP000596661"/>
    </source>
</evidence>
<dbReference type="EMBL" id="UZAU01000401">
    <property type="status" value="NOT_ANNOTATED_CDS"/>
    <property type="molecule type" value="Genomic_DNA"/>
</dbReference>
<evidence type="ECO:0008006" key="3">
    <source>
        <dbReference type="Google" id="ProtNLM"/>
    </source>
</evidence>
<sequence length="120" mass="13274">MEGDKGPVVGEDGNRGLVQQLVSELGSSKLDLRSIIKNLVNWEKELTGSLIEKENSEILEKAHNAIILNLGDKVLREVSKETIATGIWLKLESLYTQVFGKSIVLKAEVVFFQDGIGKEH</sequence>
<dbReference type="EnsemblPlants" id="evm.model.04.1903">
    <property type="protein sequence ID" value="cds.evm.model.04.1903"/>
    <property type="gene ID" value="evm.TU.04.1903"/>
</dbReference>